<evidence type="ECO:0000259" key="1">
    <source>
        <dbReference type="Pfam" id="PF05050"/>
    </source>
</evidence>
<dbReference type="GO" id="GO:0032259">
    <property type="term" value="P:methylation"/>
    <property type="evidence" value="ECO:0007669"/>
    <property type="project" value="UniProtKB-KW"/>
</dbReference>
<feature type="domain" description="Methyltransferase FkbM" evidence="1">
    <location>
        <begin position="82"/>
        <end position="242"/>
    </location>
</feature>
<dbReference type="GO" id="GO:0008168">
    <property type="term" value="F:methyltransferase activity"/>
    <property type="evidence" value="ECO:0007669"/>
    <property type="project" value="UniProtKB-KW"/>
</dbReference>
<dbReference type="Pfam" id="PF05050">
    <property type="entry name" value="Methyltransf_21"/>
    <property type="match status" value="1"/>
</dbReference>
<protein>
    <submittedName>
        <fullName evidence="2">SAM-dependent methyltransferase</fullName>
    </submittedName>
</protein>
<comment type="caution">
    <text evidence="2">The sequence shown here is derived from an EMBL/GenBank/DDBJ whole genome shotgun (WGS) entry which is preliminary data.</text>
</comment>
<evidence type="ECO:0000313" key="3">
    <source>
        <dbReference type="Proteomes" id="UP000034778"/>
    </source>
</evidence>
<sequence length="258" mass="29641">MRLNLIGKSKYIFEIIKSYKNWYKILINRLTGLNTNEIYLRNGIIITGGKRSSVLDLSSEIFINQIYNPDNLHIKQGDTVVDIGANIGVFGLYAKKHSAGSIYEIEPLSENITLIKNNFKNNNFRTPTIINVAVSNKNGFSKLYLGNLDSHGLLFDHNYQQQFTKYKIVKTMTLDTIIKMYKINHINYLKIDCEGSEGDIIKSINNKTWKIIDKIVLEYHDGVSTLHHTGIMQYLKVNGYKLKVNKTGESFGYIYAWK</sequence>
<dbReference type="InterPro" id="IPR029063">
    <property type="entry name" value="SAM-dependent_MTases_sf"/>
</dbReference>
<dbReference type="PANTHER" id="PTHR34203:SF15">
    <property type="entry name" value="SLL1173 PROTEIN"/>
    <property type="match status" value="1"/>
</dbReference>
<dbReference type="AlphaFoldDB" id="A0A0G0A2X8"/>
<organism evidence="2 3">
    <name type="scientific">Candidatus Woesebacteria bacterium GW2011_GWB1_33_22</name>
    <dbReference type="NCBI Taxonomy" id="1618566"/>
    <lineage>
        <taxon>Bacteria</taxon>
        <taxon>Candidatus Woeseibacteriota</taxon>
    </lineage>
</organism>
<dbReference type="NCBIfam" id="TIGR01444">
    <property type="entry name" value="fkbM_fam"/>
    <property type="match status" value="1"/>
</dbReference>
<dbReference type="InterPro" id="IPR006342">
    <property type="entry name" value="FkbM_mtfrase"/>
</dbReference>
<accession>A0A0G0A2X8</accession>
<keyword evidence="2" id="KW-0489">Methyltransferase</keyword>
<dbReference type="InterPro" id="IPR052514">
    <property type="entry name" value="SAM-dependent_MTase"/>
</dbReference>
<dbReference type="Proteomes" id="UP000034778">
    <property type="component" value="Unassembled WGS sequence"/>
</dbReference>
<keyword evidence="2" id="KW-0808">Transferase</keyword>
<name>A0A0G0A2X8_9BACT</name>
<gene>
    <name evidence="2" type="ORF">UR35_C0001G0158</name>
</gene>
<dbReference type="SUPFAM" id="SSF53335">
    <property type="entry name" value="S-adenosyl-L-methionine-dependent methyltransferases"/>
    <property type="match status" value="1"/>
</dbReference>
<reference evidence="2 3" key="1">
    <citation type="journal article" date="2015" name="Nature">
        <title>rRNA introns, odd ribosomes, and small enigmatic genomes across a large radiation of phyla.</title>
        <authorList>
            <person name="Brown C.T."/>
            <person name="Hug L.A."/>
            <person name="Thomas B.C."/>
            <person name="Sharon I."/>
            <person name="Castelle C.J."/>
            <person name="Singh A."/>
            <person name="Wilkins M.J."/>
            <person name="Williams K.H."/>
            <person name="Banfield J.F."/>
        </authorList>
    </citation>
    <scope>NUCLEOTIDE SEQUENCE [LARGE SCALE GENOMIC DNA]</scope>
</reference>
<proteinExistence type="predicted"/>
<dbReference type="EMBL" id="LBOW01000001">
    <property type="protein sequence ID" value="KKP45561.1"/>
    <property type="molecule type" value="Genomic_DNA"/>
</dbReference>
<dbReference type="PANTHER" id="PTHR34203">
    <property type="entry name" value="METHYLTRANSFERASE, FKBM FAMILY PROTEIN"/>
    <property type="match status" value="1"/>
</dbReference>
<dbReference type="STRING" id="1618566.UR35_C0001G0158"/>
<evidence type="ECO:0000313" key="2">
    <source>
        <dbReference type="EMBL" id="KKP45561.1"/>
    </source>
</evidence>
<dbReference type="Gene3D" id="3.40.50.150">
    <property type="entry name" value="Vaccinia Virus protein VP39"/>
    <property type="match status" value="1"/>
</dbReference>